<evidence type="ECO:0000256" key="6">
    <source>
        <dbReference type="ARBA" id="ARBA00023049"/>
    </source>
</evidence>
<evidence type="ECO:0000256" key="3">
    <source>
        <dbReference type="ARBA" id="ARBA00022723"/>
    </source>
</evidence>
<comment type="cofactor">
    <cofactor evidence="1">
        <name>Zn(2+)</name>
        <dbReference type="ChEBI" id="CHEBI:29105"/>
    </cofactor>
</comment>
<dbReference type="CDD" id="cd12797">
    <property type="entry name" value="M23_peptidase"/>
    <property type="match status" value="1"/>
</dbReference>
<dbReference type="InterPro" id="IPR011055">
    <property type="entry name" value="Dup_hybrid_motif"/>
</dbReference>
<comment type="caution">
    <text evidence="9">The sequence shown here is derived from an EMBL/GenBank/DDBJ whole genome shotgun (WGS) entry which is preliminary data.</text>
</comment>
<evidence type="ECO:0000313" key="9">
    <source>
        <dbReference type="EMBL" id="RZF63316.1"/>
    </source>
</evidence>
<feature type="signal peptide" evidence="7">
    <location>
        <begin position="1"/>
        <end position="22"/>
    </location>
</feature>
<dbReference type="PANTHER" id="PTHR21666">
    <property type="entry name" value="PEPTIDASE-RELATED"/>
    <property type="match status" value="1"/>
</dbReference>
<dbReference type="OrthoDB" id="9809144at2"/>
<keyword evidence="6" id="KW-0482">Metalloprotease</keyword>
<sequence length="400" mass="41055">MRVAWTLASAGAATLIAAVAVAQVTPDGAAPADQIRRLEAAKAQSAAAAARSAALEAAAAREKDQATQARAQEAAVAARVQQAEADIAAGQARGAITARLLADQRARLAGQQGPIARLIAALQSLARRPAMISLVQPGSVDDLVHVRAVLASAMPVVRARTAALRTDLDRTRALQASATLAATALAESRTRLETQRLALTRLEAEHRLKSQALGRDALFESDRAIALGERARDIVDLMNRQGDETATRASLATLPGPLPRPPRAGEVASTLGPPVWPAASPPYALPVAGRVVTGLGELSDAGVRSRGLTIATAPDAPVVAPAAGKVAYAGRFRSYGTIVILDHGGGWTTLVSGLGATSVAVGAQVAQGAAIGTAANSDDPRVTVELRRRDRAVDMVPLIG</sequence>
<keyword evidence="4" id="KW-0378">Hydrolase</keyword>
<evidence type="ECO:0000256" key="5">
    <source>
        <dbReference type="ARBA" id="ARBA00022833"/>
    </source>
</evidence>
<dbReference type="AlphaFoldDB" id="A0A4Q6Y2K6"/>
<evidence type="ECO:0000256" key="1">
    <source>
        <dbReference type="ARBA" id="ARBA00001947"/>
    </source>
</evidence>
<keyword evidence="5" id="KW-0862">Zinc</keyword>
<dbReference type="Pfam" id="PF01551">
    <property type="entry name" value="Peptidase_M23"/>
    <property type="match status" value="1"/>
</dbReference>
<accession>A0A4Q6Y2K6</accession>
<feature type="domain" description="M23ase beta-sheet core" evidence="8">
    <location>
        <begin position="305"/>
        <end position="394"/>
    </location>
</feature>
<evidence type="ECO:0000256" key="4">
    <source>
        <dbReference type="ARBA" id="ARBA00022801"/>
    </source>
</evidence>
<dbReference type="Gene3D" id="2.70.70.10">
    <property type="entry name" value="Glucose Permease (Domain IIA)"/>
    <property type="match status" value="1"/>
</dbReference>
<dbReference type="InterPro" id="IPR016047">
    <property type="entry name" value="M23ase_b-sheet_dom"/>
</dbReference>
<protein>
    <submittedName>
        <fullName evidence="9">Metalloendopeptidase</fullName>
    </submittedName>
</protein>
<keyword evidence="10" id="KW-1185">Reference proteome</keyword>
<evidence type="ECO:0000259" key="8">
    <source>
        <dbReference type="Pfam" id="PF01551"/>
    </source>
</evidence>
<evidence type="ECO:0000256" key="7">
    <source>
        <dbReference type="SAM" id="SignalP"/>
    </source>
</evidence>
<proteinExistence type="predicted"/>
<dbReference type="GO" id="GO:0006508">
    <property type="term" value="P:proteolysis"/>
    <property type="evidence" value="ECO:0007669"/>
    <property type="project" value="UniProtKB-KW"/>
</dbReference>
<keyword evidence="3" id="KW-0479">Metal-binding</keyword>
<evidence type="ECO:0000256" key="2">
    <source>
        <dbReference type="ARBA" id="ARBA00022670"/>
    </source>
</evidence>
<keyword evidence="2" id="KW-0645">Protease</keyword>
<organism evidence="9 10">
    <name type="scientific">Sphingomonas populi</name>
    <dbReference type="NCBI Taxonomy" id="2484750"/>
    <lineage>
        <taxon>Bacteria</taxon>
        <taxon>Pseudomonadati</taxon>
        <taxon>Pseudomonadota</taxon>
        <taxon>Alphaproteobacteria</taxon>
        <taxon>Sphingomonadales</taxon>
        <taxon>Sphingomonadaceae</taxon>
        <taxon>Sphingomonas</taxon>
    </lineage>
</organism>
<dbReference type="GO" id="GO:0046872">
    <property type="term" value="F:metal ion binding"/>
    <property type="evidence" value="ECO:0007669"/>
    <property type="project" value="UniProtKB-KW"/>
</dbReference>
<keyword evidence="7" id="KW-0732">Signal</keyword>
<dbReference type="SUPFAM" id="SSF51261">
    <property type="entry name" value="Duplicated hybrid motif"/>
    <property type="match status" value="1"/>
</dbReference>
<dbReference type="Proteomes" id="UP000292085">
    <property type="component" value="Unassembled WGS sequence"/>
</dbReference>
<dbReference type="PANTHER" id="PTHR21666:SF288">
    <property type="entry name" value="CELL DIVISION PROTEIN YTFB"/>
    <property type="match status" value="1"/>
</dbReference>
<name>A0A4Q6Y2K6_9SPHN</name>
<evidence type="ECO:0000313" key="10">
    <source>
        <dbReference type="Proteomes" id="UP000292085"/>
    </source>
</evidence>
<reference evidence="9 10" key="1">
    <citation type="submission" date="2019-02" db="EMBL/GenBank/DDBJ databases">
        <authorList>
            <person name="Li Y."/>
        </authorList>
    </citation>
    <scope>NUCLEOTIDE SEQUENCE [LARGE SCALE GENOMIC DNA]</scope>
    <source>
        <strain evidence="9 10">3-7</strain>
    </source>
</reference>
<dbReference type="GO" id="GO:0004222">
    <property type="term" value="F:metalloendopeptidase activity"/>
    <property type="evidence" value="ECO:0007669"/>
    <property type="project" value="TreeGrafter"/>
</dbReference>
<feature type="chain" id="PRO_5020961360" evidence="7">
    <location>
        <begin position="23"/>
        <end position="400"/>
    </location>
</feature>
<dbReference type="InterPro" id="IPR050570">
    <property type="entry name" value="Cell_wall_metabolism_enzyme"/>
</dbReference>
<gene>
    <name evidence="9" type="ORF">EWE75_16750</name>
</gene>
<dbReference type="EMBL" id="SGIS01000028">
    <property type="protein sequence ID" value="RZF63316.1"/>
    <property type="molecule type" value="Genomic_DNA"/>
</dbReference>